<name>A0A8D0G5L9_SPHPU</name>
<keyword evidence="5" id="KW-0106">Calcium</keyword>
<feature type="domain" description="C-type lectin" evidence="7">
    <location>
        <begin position="11"/>
        <end position="125"/>
    </location>
</feature>
<dbReference type="InterPro" id="IPR016187">
    <property type="entry name" value="CTDL_fold"/>
</dbReference>
<comment type="similarity">
    <text evidence="2">Belongs to the true venom lectin family.</text>
</comment>
<protein>
    <recommendedName>
        <fullName evidence="7">C-type lectin domain-containing protein</fullName>
    </recommendedName>
</protein>
<dbReference type="Pfam" id="PF00059">
    <property type="entry name" value="Lectin_C"/>
    <property type="match status" value="1"/>
</dbReference>
<evidence type="ECO:0000259" key="7">
    <source>
        <dbReference type="PROSITE" id="PS50041"/>
    </source>
</evidence>
<dbReference type="Proteomes" id="UP000694392">
    <property type="component" value="Unplaced"/>
</dbReference>
<dbReference type="GO" id="GO:0005576">
    <property type="term" value="C:extracellular region"/>
    <property type="evidence" value="ECO:0007669"/>
    <property type="project" value="UniProtKB-SubCell"/>
</dbReference>
<evidence type="ECO:0000256" key="5">
    <source>
        <dbReference type="ARBA" id="ARBA00022837"/>
    </source>
</evidence>
<dbReference type="Ensembl" id="ENSSPUT00000001709.1">
    <property type="protein sequence ID" value="ENSSPUP00000001620.1"/>
    <property type="gene ID" value="ENSSPUG00000001267.1"/>
</dbReference>
<dbReference type="OMA" id="NDSPCQK"/>
<reference evidence="8" key="2">
    <citation type="submission" date="2025-09" db="UniProtKB">
        <authorList>
            <consortium name="Ensembl"/>
        </authorList>
    </citation>
    <scope>IDENTIFICATION</scope>
</reference>
<dbReference type="SMART" id="SM00034">
    <property type="entry name" value="CLECT"/>
    <property type="match status" value="1"/>
</dbReference>
<evidence type="ECO:0000256" key="2">
    <source>
        <dbReference type="ARBA" id="ARBA00006250"/>
    </source>
</evidence>
<keyword evidence="6" id="KW-1015">Disulfide bond</keyword>
<dbReference type="Gene3D" id="3.10.100.10">
    <property type="entry name" value="Mannose-Binding Protein A, subunit A"/>
    <property type="match status" value="1"/>
</dbReference>
<organism evidence="8 9">
    <name type="scientific">Sphenodon punctatus</name>
    <name type="common">Tuatara</name>
    <name type="synonym">Hatteria punctata</name>
    <dbReference type="NCBI Taxonomy" id="8508"/>
    <lineage>
        <taxon>Eukaryota</taxon>
        <taxon>Metazoa</taxon>
        <taxon>Chordata</taxon>
        <taxon>Craniata</taxon>
        <taxon>Vertebrata</taxon>
        <taxon>Euteleostomi</taxon>
        <taxon>Lepidosauria</taxon>
        <taxon>Sphenodontia</taxon>
        <taxon>Sphenodontidae</taxon>
        <taxon>Sphenodon</taxon>
    </lineage>
</organism>
<dbReference type="PANTHER" id="PTHR22803">
    <property type="entry name" value="MANNOSE, PHOSPHOLIPASE, LECTIN RECEPTOR RELATED"/>
    <property type="match status" value="1"/>
</dbReference>
<keyword evidence="9" id="KW-1185">Reference proteome</keyword>
<comment type="subcellular location">
    <subcellularLocation>
        <location evidence="1">Secreted</location>
    </subcellularLocation>
</comment>
<dbReference type="GO" id="GO:0030246">
    <property type="term" value="F:carbohydrate binding"/>
    <property type="evidence" value="ECO:0007669"/>
    <property type="project" value="UniProtKB-KW"/>
</dbReference>
<evidence type="ECO:0000256" key="3">
    <source>
        <dbReference type="ARBA" id="ARBA00022525"/>
    </source>
</evidence>
<accession>A0A8D0G5L9</accession>
<dbReference type="SUPFAM" id="SSF56436">
    <property type="entry name" value="C-type lectin-like"/>
    <property type="match status" value="1"/>
</dbReference>
<keyword evidence="4" id="KW-0430">Lectin</keyword>
<evidence type="ECO:0000313" key="8">
    <source>
        <dbReference type="Ensembl" id="ENSSPUP00000001620.1"/>
    </source>
</evidence>
<evidence type="ECO:0000256" key="4">
    <source>
        <dbReference type="ARBA" id="ARBA00022734"/>
    </source>
</evidence>
<evidence type="ECO:0000256" key="6">
    <source>
        <dbReference type="ARBA" id="ARBA00023157"/>
    </source>
</evidence>
<evidence type="ECO:0000313" key="9">
    <source>
        <dbReference type="Proteomes" id="UP000694392"/>
    </source>
</evidence>
<sequence length="136" mass="15641">ADTCAREWLQYRGNCYGFFNKKLSWEEAEIECQSYARGAHLASILTVPETAIVAEHISQFQTDPSDVWIGLHDIRQNGKWRWADESTYNYKAFMLGEPNNLGGVEYCVELRKVTGEETSPRHMWKGRPLLSLCPLI</sequence>
<dbReference type="InterPro" id="IPR050111">
    <property type="entry name" value="C-type_lectin/snaclec_domain"/>
</dbReference>
<keyword evidence="3" id="KW-0964">Secreted</keyword>
<proteinExistence type="inferred from homology"/>
<dbReference type="InterPro" id="IPR001304">
    <property type="entry name" value="C-type_lectin-like"/>
</dbReference>
<evidence type="ECO:0000256" key="1">
    <source>
        <dbReference type="ARBA" id="ARBA00004613"/>
    </source>
</evidence>
<dbReference type="AlphaFoldDB" id="A0A8D0G5L9"/>
<reference evidence="8" key="1">
    <citation type="submission" date="2025-08" db="UniProtKB">
        <authorList>
            <consortium name="Ensembl"/>
        </authorList>
    </citation>
    <scope>IDENTIFICATION</scope>
</reference>
<dbReference type="PROSITE" id="PS50041">
    <property type="entry name" value="C_TYPE_LECTIN_2"/>
    <property type="match status" value="1"/>
</dbReference>
<dbReference type="FunFam" id="3.10.100.10:FF:000015">
    <property type="entry name" value="C-type lectin Cal"/>
    <property type="match status" value="1"/>
</dbReference>
<dbReference type="InterPro" id="IPR016186">
    <property type="entry name" value="C-type_lectin-like/link_sf"/>
</dbReference>
<dbReference type="GeneTree" id="ENSGT00940000161814"/>